<dbReference type="CDD" id="cd06170">
    <property type="entry name" value="LuxR_C_like"/>
    <property type="match status" value="1"/>
</dbReference>
<dbReference type="SMART" id="SM00421">
    <property type="entry name" value="HTH_LUXR"/>
    <property type="match status" value="1"/>
</dbReference>
<protein>
    <submittedName>
        <fullName evidence="5">DNA-binding NarL/FixJ family response regulator</fullName>
    </submittedName>
</protein>
<evidence type="ECO:0000313" key="6">
    <source>
        <dbReference type="Proteomes" id="UP000585638"/>
    </source>
</evidence>
<evidence type="ECO:0000313" key="5">
    <source>
        <dbReference type="EMBL" id="MBB5896781.1"/>
    </source>
</evidence>
<dbReference type="InterPro" id="IPR039420">
    <property type="entry name" value="WalR-like"/>
</dbReference>
<sequence length="227" mass="25139">MTTTLGRSHEDRSAVVADHKPIFRRGLRSLVEQCGITVAAEVSTMDDLHREVHLQDPALVIVNAKMLGKASGREVGRLRSSRRTCGDHRLLLTIYEDLAHAQQMLKAGSHGCVHNSADAEELKCAISTIFAGGYYLDARLGVRVLANDTPESRYKLTPRELKVLALISKGLTNKQIAETLHVSLRTVESHRACLKKKTGLRDRSELSGFAREHYPTMLSTDSQFSHA</sequence>
<dbReference type="GO" id="GO:0006355">
    <property type="term" value="P:regulation of DNA-templated transcription"/>
    <property type="evidence" value="ECO:0007669"/>
    <property type="project" value="InterPro"/>
</dbReference>
<dbReference type="Pfam" id="PF00196">
    <property type="entry name" value="GerE"/>
    <property type="match status" value="1"/>
</dbReference>
<comment type="caution">
    <text evidence="2">Lacks conserved residue(s) required for the propagation of feature annotation.</text>
</comment>
<dbReference type="InterPro" id="IPR011006">
    <property type="entry name" value="CheY-like_superfamily"/>
</dbReference>
<dbReference type="SUPFAM" id="SSF52172">
    <property type="entry name" value="CheY-like"/>
    <property type="match status" value="1"/>
</dbReference>
<dbReference type="InterPro" id="IPR016032">
    <property type="entry name" value="Sig_transdc_resp-reg_C-effctor"/>
</dbReference>
<dbReference type="InterPro" id="IPR001789">
    <property type="entry name" value="Sig_transdc_resp-reg_receiver"/>
</dbReference>
<evidence type="ECO:0000259" key="3">
    <source>
        <dbReference type="PROSITE" id="PS50043"/>
    </source>
</evidence>
<dbReference type="AlphaFoldDB" id="A0A7W9NLS0"/>
<dbReference type="EMBL" id="JACHIR010000002">
    <property type="protein sequence ID" value="MBB5896781.1"/>
    <property type="molecule type" value="Genomic_DNA"/>
</dbReference>
<dbReference type="PROSITE" id="PS50110">
    <property type="entry name" value="RESPONSE_REGULATORY"/>
    <property type="match status" value="1"/>
</dbReference>
<dbReference type="PANTHER" id="PTHR43214">
    <property type="entry name" value="TWO-COMPONENT RESPONSE REGULATOR"/>
    <property type="match status" value="1"/>
</dbReference>
<evidence type="ECO:0000256" key="2">
    <source>
        <dbReference type="PROSITE-ProRule" id="PRU00169"/>
    </source>
</evidence>
<name>A0A7W9NLS0_9PSEU</name>
<feature type="domain" description="HTH luxR-type" evidence="3">
    <location>
        <begin position="149"/>
        <end position="214"/>
    </location>
</feature>
<proteinExistence type="predicted"/>
<dbReference type="SUPFAM" id="SSF46894">
    <property type="entry name" value="C-terminal effector domain of the bipartite response regulators"/>
    <property type="match status" value="1"/>
</dbReference>
<keyword evidence="1 5" id="KW-0238">DNA-binding</keyword>
<accession>A0A7W9NLS0</accession>
<feature type="domain" description="Response regulatory" evidence="4">
    <location>
        <begin position="13"/>
        <end position="130"/>
    </location>
</feature>
<dbReference type="Gene3D" id="3.40.50.2300">
    <property type="match status" value="1"/>
</dbReference>
<dbReference type="Proteomes" id="UP000585638">
    <property type="component" value="Unassembled WGS sequence"/>
</dbReference>
<keyword evidence="6" id="KW-1185">Reference proteome</keyword>
<dbReference type="Pfam" id="PF00072">
    <property type="entry name" value="Response_reg"/>
    <property type="match status" value="1"/>
</dbReference>
<gene>
    <name evidence="5" type="ORF">BJ998_008040</name>
</gene>
<dbReference type="GO" id="GO:0003677">
    <property type="term" value="F:DNA binding"/>
    <property type="evidence" value="ECO:0007669"/>
    <property type="project" value="UniProtKB-KW"/>
</dbReference>
<evidence type="ECO:0000259" key="4">
    <source>
        <dbReference type="PROSITE" id="PS50110"/>
    </source>
</evidence>
<dbReference type="RefSeq" id="WP_184869290.1">
    <property type="nucleotide sequence ID" value="NZ_BAAAWY010000004.1"/>
</dbReference>
<evidence type="ECO:0000256" key="1">
    <source>
        <dbReference type="ARBA" id="ARBA00023125"/>
    </source>
</evidence>
<dbReference type="PROSITE" id="PS50043">
    <property type="entry name" value="HTH_LUXR_2"/>
    <property type="match status" value="1"/>
</dbReference>
<comment type="caution">
    <text evidence="5">The sequence shown here is derived from an EMBL/GenBank/DDBJ whole genome shotgun (WGS) entry which is preliminary data.</text>
</comment>
<dbReference type="SMART" id="SM00448">
    <property type="entry name" value="REC"/>
    <property type="match status" value="1"/>
</dbReference>
<reference evidence="5 6" key="1">
    <citation type="submission" date="2020-08" db="EMBL/GenBank/DDBJ databases">
        <title>Sequencing the genomes of 1000 actinobacteria strains.</title>
        <authorList>
            <person name="Klenk H.-P."/>
        </authorList>
    </citation>
    <scope>NUCLEOTIDE SEQUENCE [LARGE SCALE GENOMIC DNA]</scope>
    <source>
        <strain evidence="5 6">DSM 43851</strain>
    </source>
</reference>
<dbReference type="InterPro" id="IPR000792">
    <property type="entry name" value="Tscrpt_reg_LuxR_C"/>
</dbReference>
<organism evidence="5 6">
    <name type="scientific">Kutzneria kofuensis</name>
    <dbReference type="NCBI Taxonomy" id="103725"/>
    <lineage>
        <taxon>Bacteria</taxon>
        <taxon>Bacillati</taxon>
        <taxon>Actinomycetota</taxon>
        <taxon>Actinomycetes</taxon>
        <taxon>Pseudonocardiales</taxon>
        <taxon>Pseudonocardiaceae</taxon>
        <taxon>Kutzneria</taxon>
    </lineage>
</organism>
<dbReference type="GO" id="GO:0000160">
    <property type="term" value="P:phosphorelay signal transduction system"/>
    <property type="evidence" value="ECO:0007669"/>
    <property type="project" value="InterPro"/>
</dbReference>
<dbReference type="PRINTS" id="PR00038">
    <property type="entry name" value="HTHLUXR"/>
</dbReference>